<dbReference type="RefSeq" id="WP_216878190.1">
    <property type="nucleotide sequence ID" value="NZ_JAERQM010000007.1"/>
</dbReference>
<keyword evidence="1" id="KW-0732">Signal</keyword>
<dbReference type="PANTHER" id="PTHR30570">
    <property type="entry name" value="PERIPLASMIC PHOSPHATE BINDING COMPONENT OF PHOSPHATE ABC TRANSPORTER"/>
    <property type="match status" value="1"/>
</dbReference>
<feature type="domain" description="PBP" evidence="2">
    <location>
        <begin position="29"/>
        <end position="255"/>
    </location>
</feature>
<accession>A0ABS6HEC3</accession>
<proteinExistence type="predicted"/>
<protein>
    <submittedName>
        <fullName evidence="3">Substrate-binding domain-containing protein</fullName>
    </submittedName>
</protein>
<organism evidence="3 4">
    <name type="scientific">Falsiroseomonas oleicola</name>
    <dbReference type="NCBI Taxonomy" id="2801474"/>
    <lineage>
        <taxon>Bacteria</taxon>
        <taxon>Pseudomonadati</taxon>
        <taxon>Pseudomonadota</taxon>
        <taxon>Alphaproteobacteria</taxon>
        <taxon>Acetobacterales</taxon>
        <taxon>Roseomonadaceae</taxon>
        <taxon>Falsiroseomonas</taxon>
    </lineage>
</organism>
<gene>
    <name evidence="3" type="ORF">JJQ90_20740</name>
</gene>
<sequence length="277" mass="29293">MEYPFALGRRGLLALLPLSPVLAGAEAPLRIGGTGMALVITRRLLDLYRGAENGPGVVVLDSLGTSGGLAALRSGLVDIALSSRMPRPEEQAMGLVAQPLARTPVAFATRHDTPVEGLSQAEAVAILSGDTADWPRGGQVRLVLRDRSETDWAVMATASPAMAEVMQRALNRPGLALAVSDQENAELLEQLPGSFGLTTLGQTRAEHRQLRLLALDGVPPGLEAMAAGSYRFARGIFAVTRSDAPPLVQAVLRFLGTPQAQRRLRDSGFLPVTEHAA</sequence>
<name>A0ABS6HEC3_9PROT</name>
<evidence type="ECO:0000313" key="4">
    <source>
        <dbReference type="Proteomes" id="UP000689967"/>
    </source>
</evidence>
<comment type="caution">
    <text evidence="3">The sequence shown here is derived from an EMBL/GenBank/DDBJ whole genome shotgun (WGS) entry which is preliminary data.</text>
</comment>
<evidence type="ECO:0000313" key="3">
    <source>
        <dbReference type="EMBL" id="MBU8546162.1"/>
    </source>
</evidence>
<reference evidence="3 4" key="1">
    <citation type="submission" date="2021-01" db="EMBL/GenBank/DDBJ databases">
        <title>Roseomonas sp. nov, a bacterium isolated from an oil production mixture in Yumen Oilfield.</title>
        <authorList>
            <person name="Wu D."/>
        </authorList>
    </citation>
    <scope>NUCLEOTIDE SEQUENCE [LARGE SCALE GENOMIC DNA]</scope>
    <source>
        <strain evidence="3 4">ROY-5-3</strain>
    </source>
</reference>
<evidence type="ECO:0000256" key="1">
    <source>
        <dbReference type="ARBA" id="ARBA00022729"/>
    </source>
</evidence>
<dbReference type="InterPro" id="IPR024370">
    <property type="entry name" value="PBP_domain"/>
</dbReference>
<dbReference type="PANTHER" id="PTHR30570:SF1">
    <property type="entry name" value="PHOSPHATE-BINDING PROTEIN PSTS"/>
    <property type="match status" value="1"/>
</dbReference>
<evidence type="ECO:0000259" key="2">
    <source>
        <dbReference type="Pfam" id="PF12849"/>
    </source>
</evidence>
<keyword evidence="4" id="KW-1185">Reference proteome</keyword>
<dbReference type="EMBL" id="JAERQM010000007">
    <property type="protein sequence ID" value="MBU8546162.1"/>
    <property type="molecule type" value="Genomic_DNA"/>
</dbReference>
<dbReference type="Pfam" id="PF12849">
    <property type="entry name" value="PBP_like_2"/>
    <property type="match status" value="1"/>
</dbReference>
<dbReference type="Proteomes" id="UP000689967">
    <property type="component" value="Unassembled WGS sequence"/>
</dbReference>
<dbReference type="InterPro" id="IPR050811">
    <property type="entry name" value="Phosphate_ABC_transporter"/>
</dbReference>